<dbReference type="Proteomes" id="UP001161017">
    <property type="component" value="Unassembled WGS sequence"/>
</dbReference>
<evidence type="ECO:0000256" key="2">
    <source>
        <dbReference type="ARBA" id="ARBA00022448"/>
    </source>
</evidence>
<evidence type="ECO:0000256" key="3">
    <source>
        <dbReference type="ARBA" id="ARBA00022753"/>
    </source>
</evidence>
<accession>A0AA43QLD6</accession>
<dbReference type="PROSITE" id="PS51312">
    <property type="entry name" value="SB"/>
    <property type="match status" value="1"/>
</dbReference>
<dbReference type="SUPFAM" id="SSF140111">
    <property type="entry name" value="Endosomal sorting complex assembly domain"/>
    <property type="match status" value="1"/>
</dbReference>
<dbReference type="GO" id="GO:0043162">
    <property type="term" value="P:ubiquitin-dependent protein catabolic process via the multivesicular body sorting pathway"/>
    <property type="evidence" value="ECO:0007669"/>
    <property type="project" value="UniProtKB-ARBA"/>
</dbReference>
<evidence type="ECO:0000313" key="8">
    <source>
        <dbReference type="EMBL" id="MDI1488623.1"/>
    </source>
</evidence>
<dbReference type="InterPro" id="IPR052070">
    <property type="entry name" value="ESCRT-I_UEV_domain"/>
</dbReference>
<feature type="region of interest" description="Disordered" evidence="6">
    <location>
        <begin position="18"/>
        <end position="268"/>
    </location>
</feature>
<comment type="caution">
    <text evidence="8">The sequence shown here is derived from an EMBL/GenBank/DDBJ whole genome shotgun (WGS) entry which is preliminary data.</text>
</comment>
<dbReference type="GO" id="GO:0043130">
    <property type="term" value="F:ubiquitin binding"/>
    <property type="evidence" value="ECO:0007669"/>
    <property type="project" value="TreeGrafter"/>
</dbReference>
<dbReference type="InterPro" id="IPR037202">
    <property type="entry name" value="ESCRT_assembly_dom"/>
</dbReference>
<keyword evidence="4 5" id="KW-0653">Protein transport</keyword>
<feature type="compositionally biased region" description="Pro residues" evidence="6">
    <location>
        <begin position="227"/>
        <end position="240"/>
    </location>
</feature>
<dbReference type="GO" id="GO:0000813">
    <property type="term" value="C:ESCRT I complex"/>
    <property type="evidence" value="ECO:0007669"/>
    <property type="project" value="TreeGrafter"/>
</dbReference>
<feature type="domain" description="SB" evidence="7">
    <location>
        <begin position="367"/>
        <end position="435"/>
    </location>
</feature>
<evidence type="ECO:0000256" key="5">
    <source>
        <dbReference type="PROSITE-ProRule" id="PRU00644"/>
    </source>
</evidence>
<dbReference type="Pfam" id="PF09454">
    <property type="entry name" value="Vps23_core"/>
    <property type="match status" value="1"/>
</dbReference>
<dbReference type="EMBL" id="JAPUFD010000007">
    <property type="protein sequence ID" value="MDI1488623.1"/>
    <property type="molecule type" value="Genomic_DNA"/>
</dbReference>
<dbReference type="PANTHER" id="PTHR23306">
    <property type="entry name" value="TUMOR SUSCEPTIBILITY GENE 101 PROTEIN-RELATED"/>
    <property type="match status" value="1"/>
</dbReference>
<keyword evidence="2 5" id="KW-0813">Transport</keyword>
<feature type="compositionally biased region" description="Low complexity" evidence="6">
    <location>
        <begin position="210"/>
        <end position="221"/>
    </location>
</feature>
<feature type="compositionally biased region" description="Basic and acidic residues" evidence="6">
    <location>
        <begin position="47"/>
        <end position="65"/>
    </location>
</feature>
<evidence type="ECO:0000259" key="7">
    <source>
        <dbReference type="PROSITE" id="PS51312"/>
    </source>
</evidence>
<proteinExistence type="predicted"/>
<dbReference type="InterPro" id="IPR017916">
    <property type="entry name" value="SB_dom"/>
</dbReference>
<dbReference type="GO" id="GO:0072666">
    <property type="term" value="P:establishment of protein localization to vacuole"/>
    <property type="evidence" value="ECO:0007669"/>
    <property type="project" value="UniProtKB-ARBA"/>
</dbReference>
<keyword evidence="8" id="KW-0675">Receptor</keyword>
<gene>
    <name evidence="8" type="primary">STP22</name>
    <name evidence="8" type="ORF">OHK93_007898</name>
</gene>
<evidence type="ECO:0000256" key="1">
    <source>
        <dbReference type="ARBA" id="ARBA00004177"/>
    </source>
</evidence>
<evidence type="ECO:0000313" key="9">
    <source>
        <dbReference type="Proteomes" id="UP001161017"/>
    </source>
</evidence>
<evidence type="ECO:0000256" key="4">
    <source>
        <dbReference type="ARBA" id="ARBA00022927"/>
    </source>
</evidence>
<organism evidence="8 9">
    <name type="scientific">Ramalina farinacea</name>
    <dbReference type="NCBI Taxonomy" id="258253"/>
    <lineage>
        <taxon>Eukaryota</taxon>
        <taxon>Fungi</taxon>
        <taxon>Dikarya</taxon>
        <taxon>Ascomycota</taxon>
        <taxon>Pezizomycotina</taxon>
        <taxon>Lecanoromycetes</taxon>
        <taxon>OSLEUM clade</taxon>
        <taxon>Lecanoromycetidae</taxon>
        <taxon>Lecanorales</taxon>
        <taxon>Lecanorineae</taxon>
        <taxon>Ramalinaceae</taxon>
        <taxon>Ramalina</taxon>
    </lineage>
</organism>
<sequence length="438" mass="47642">MIQLLSILQDTFAREPPLVAKQQQIQPLPPTPQNDATGPPIPPLPPERGRHDYGPPSAREIRSEHAAPPPPPPKTTVGEDKIPSKYDRPAPLPPGAGNPNSYPNPQMPPQPNGHAHRPPSNPINSSQANAQLGRSTQGPYATAHRDFPPPHELTSPPNPRAPGPPTQHRSFQSPTPFYPPQQQHTKTYGPPDQLQHQQNYRPPDPRSMSQPPQQYQTPPFQSYGTQQPPPSTTRPAPKPAPSIDLLTSPFDTPLPTTSTATTTPPPIPPNPQKDALLSTLSQTLTSQIRSTHQTTHSAIPPLLAQQRALTTTLSSLNAEIAQLESLDSLLTSNERILHKAMHDADRVLEDAKRRKVPDVDDVLVAPTVVAGQLYGAVAEQRAIEDCRAVLGKALDRGRVGAGVWARQTRSLAREEFLKKALVKKIGRGMGLVEEGAWS</sequence>
<feature type="compositionally biased region" description="Polar residues" evidence="6">
    <location>
        <begin position="167"/>
        <end position="186"/>
    </location>
</feature>
<feature type="compositionally biased region" description="Low complexity" evidence="6">
    <location>
        <begin position="253"/>
        <end position="262"/>
    </location>
</feature>
<keyword evidence="9" id="KW-1185">Reference proteome</keyword>
<protein>
    <submittedName>
        <fullName evidence="8">Suppressor protein stp22 of temperature-sensitive alpha-factor receptor and arginine permease</fullName>
    </submittedName>
</protein>
<feature type="compositionally biased region" description="Polar residues" evidence="6">
    <location>
        <begin position="122"/>
        <end position="139"/>
    </location>
</feature>
<feature type="compositionally biased region" description="Basic and acidic residues" evidence="6">
    <location>
        <begin position="77"/>
        <end position="88"/>
    </location>
</feature>
<feature type="compositionally biased region" description="Pro residues" evidence="6">
    <location>
        <begin position="156"/>
        <end position="165"/>
    </location>
</feature>
<comment type="subcellular location">
    <subcellularLocation>
        <location evidence="1">Endosome</location>
    </subcellularLocation>
</comment>
<reference evidence="8" key="1">
    <citation type="journal article" date="2023" name="Genome Biol. Evol.">
        <title>First Whole Genome Sequence and Flow Cytometry Genome Size Data for the Lichen-Forming Fungus Ramalina farinacea (Ascomycota).</title>
        <authorList>
            <person name="Llewellyn T."/>
            <person name="Mian S."/>
            <person name="Hill R."/>
            <person name="Leitch I.J."/>
            <person name="Gaya E."/>
        </authorList>
    </citation>
    <scope>NUCLEOTIDE SEQUENCE</scope>
    <source>
        <strain evidence="8">LIQ254RAFAR</strain>
    </source>
</reference>
<name>A0AA43QLD6_9LECA</name>
<dbReference type="AlphaFoldDB" id="A0AA43QLD6"/>
<dbReference type="GO" id="GO:0006886">
    <property type="term" value="P:intracellular protein transport"/>
    <property type="evidence" value="ECO:0007669"/>
    <property type="project" value="UniProtKB-ARBA"/>
</dbReference>
<evidence type="ECO:0000256" key="6">
    <source>
        <dbReference type="SAM" id="MobiDB-lite"/>
    </source>
</evidence>
<dbReference type="Gene3D" id="6.10.140.820">
    <property type="match status" value="1"/>
</dbReference>
<dbReference type="PANTHER" id="PTHR23306:SF3">
    <property type="entry name" value="TUMOR SUPPRESSOR PROTEIN 101"/>
    <property type="match status" value="1"/>
</dbReference>
<keyword evidence="3" id="KW-0967">Endosome</keyword>